<protein>
    <submittedName>
        <fullName evidence="1">Uncharacterized protein</fullName>
    </submittedName>
</protein>
<accession>A0A9N7YVG6</accession>
<dbReference type="AlphaFoldDB" id="A0A9N7YVG6"/>
<sequence>MKEDWRRDQCLTMGQEEQLLSKSPELRIGLAEEIPEEDVQPPLHWQEGEKLLTSALKGQECLKLLENGIP</sequence>
<keyword evidence="2" id="KW-1185">Reference proteome</keyword>
<organism evidence="1 2">
    <name type="scientific">Pleuronectes platessa</name>
    <name type="common">European plaice</name>
    <dbReference type="NCBI Taxonomy" id="8262"/>
    <lineage>
        <taxon>Eukaryota</taxon>
        <taxon>Metazoa</taxon>
        <taxon>Chordata</taxon>
        <taxon>Craniata</taxon>
        <taxon>Vertebrata</taxon>
        <taxon>Euteleostomi</taxon>
        <taxon>Actinopterygii</taxon>
        <taxon>Neopterygii</taxon>
        <taxon>Teleostei</taxon>
        <taxon>Neoteleostei</taxon>
        <taxon>Acanthomorphata</taxon>
        <taxon>Carangaria</taxon>
        <taxon>Pleuronectiformes</taxon>
        <taxon>Pleuronectoidei</taxon>
        <taxon>Pleuronectidae</taxon>
        <taxon>Pleuronectes</taxon>
    </lineage>
</organism>
<proteinExistence type="predicted"/>
<evidence type="ECO:0000313" key="2">
    <source>
        <dbReference type="Proteomes" id="UP001153269"/>
    </source>
</evidence>
<dbReference type="EMBL" id="CADEAL010002248">
    <property type="protein sequence ID" value="CAB1439236.1"/>
    <property type="molecule type" value="Genomic_DNA"/>
</dbReference>
<gene>
    <name evidence="1" type="ORF">PLEPLA_LOCUS27056</name>
</gene>
<name>A0A9N7YVG6_PLEPL</name>
<evidence type="ECO:0000313" key="1">
    <source>
        <dbReference type="EMBL" id="CAB1439236.1"/>
    </source>
</evidence>
<comment type="caution">
    <text evidence="1">The sequence shown here is derived from an EMBL/GenBank/DDBJ whole genome shotgun (WGS) entry which is preliminary data.</text>
</comment>
<reference evidence="1" key="1">
    <citation type="submission" date="2020-03" db="EMBL/GenBank/DDBJ databases">
        <authorList>
            <person name="Weist P."/>
        </authorList>
    </citation>
    <scope>NUCLEOTIDE SEQUENCE</scope>
</reference>
<dbReference type="Proteomes" id="UP001153269">
    <property type="component" value="Unassembled WGS sequence"/>
</dbReference>